<organism evidence="2 3">
    <name type="scientific">Tetraparma gracilis</name>
    <dbReference type="NCBI Taxonomy" id="2962635"/>
    <lineage>
        <taxon>Eukaryota</taxon>
        <taxon>Sar</taxon>
        <taxon>Stramenopiles</taxon>
        <taxon>Ochrophyta</taxon>
        <taxon>Bolidophyceae</taxon>
        <taxon>Parmales</taxon>
        <taxon>Triparmaceae</taxon>
        <taxon>Tetraparma</taxon>
    </lineage>
</organism>
<dbReference type="EMBL" id="BRYB01001500">
    <property type="protein sequence ID" value="GMI27192.1"/>
    <property type="molecule type" value="Genomic_DNA"/>
</dbReference>
<feature type="compositionally biased region" description="Pro residues" evidence="1">
    <location>
        <begin position="116"/>
        <end position="129"/>
    </location>
</feature>
<sequence>PTRLPAFPLRASRGPARALAVVHQKPALGAGCYVVDISGFLAAPSPYPPAPPLPADPPATDPFYYSSKSSNSATSSSSSNSHPPPPSPANPRFEVTSYYYCPSSAPGDVSAFLSSTPPPTPTPLPPPKPATSISKHLSKLRPKLKQAARQEKHRAPFSLVVALLPPTTPPSMLLYCDDAPNPLTPFSPSPPPLPAASRGALLRVDSSYSGRCFARCLVDPPETVSGNDFETTRALPPRVQLVRSSSTLSCPSESFSPPSPLGASPRKPGAELAALLLCATIPPAPAREFSIPAQILTSDPSLLSSPVQSGLSAPPQSPLTNLRHLLLCTQPATYFKNAPRRYTPVPTRHPWIYEAILTQVDSEEFNGELMDLFERSFAKRVEAASQPEAGGALIRLCVDHVDALSCCLAAPTACAMRLLKTLLEANVDSEQMEQLVERYFHNVHVGAKQRGARGEEALVERLEAVAVLLSANNVVETNVARAGWLSNLLLTELAALFVAGMKSTVAGHRRGNSQDTQSVVSGDGPVQVHKKAAALYLDVVTLSSEVEYVQPIARNVVATMLSLRTTVLGREMLPVRSSARLNLFKALAHVLRGADFYGLHSFFAQLAASFKHYRAPSAALSILTEEDDLEAMYYGSAPPAQNIWVAHEFINTTTHLLSSLVSLPLSSVASVALLKMITKIASKAGSSVTICRALAVLSHAVSRDPTRVATLERAGLAPALVKAVLTAMNAWELSMRSMAVDTLITMLLNSPDPESWVEHVVECLPEVLSFEVFELMAMAPGGDGLGDVVGALEPMRMSALLLAEGDERASPEQLTMLGKLAVDIGAIGAAFVVELKLEGCERLMGAANKVRRAFGKAEIDVARCRPLPVDRVIAEIDEAALFAACDACVPRTHKLANHKLRWLHLMLGYFKGLGATNMKRDGVEQAIVELLMADAVAMALTLGGGGGGGGRGGGGGEDVFEDSRAHTFEALLGAKLSEEVVGSVEGHCRSRLNGCDFSDRAGTMDAIVRLTMRAAKRLSGCGLHSHALHRIELLSDWIANLDEGLRAFDNIEPESLTLGGGEEAEGPNDQFFLVVMGGATGSFGDDARMRNVAFLAPGSEFIVRCTGGRGEHAMVEVIQQIQKHVVGQGGSLKVVKSVEGFVGERVCLCVREVFAFADGRTFTDKKGGRIGQMSLAEGEAAFYEGSPLTFRRAGGGLGRSGGQVGDGGQVEVLLDGAEGGVHI</sequence>
<name>A0ABQ6MII9_9STRA</name>
<evidence type="ECO:0000313" key="3">
    <source>
        <dbReference type="Proteomes" id="UP001165060"/>
    </source>
</evidence>
<feature type="compositionally biased region" description="Low complexity" evidence="1">
    <location>
        <begin position="66"/>
        <end position="81"/>
    </location>
</feature>
<dbReference type="Proteomes" id="UP001165060">
    <property type="component" value="Unassembled WGS sequence"/>
</dbReference>
<comment type="caution">
    <text evidence="2">The sequence shown here is derived from an EMBL/GenBank/DDBJ whole genome shotgun (WGS) entry which is preliminary data.</text>
</comment>
<feature type="compositionally biased region" description="Pro residues" evidence="1">
    <location>
        <begin position="51"/>
        <end position="60"/>
    </location>
</feature>
<evidence type="ECO:0000313" key="2">
    <source>
        <dbReference type="EMBL" id="GMI27192.1"/>
    </source>
</evidence>
<feature type="non-terminal residue" evidence="2">
    <location>
        <position position="1"/>
    </location>
</feature>
<feature type="region of interest" description="Disordered" evidence="1">
    <location>
        <begin position="51"/>
        <end position="89"/>
    </location>
</feature>
<reference evidence="2 3" key="1">
    <citation type="journal article" date="2023" name="Commun. Biol.">
        <title>Genome analysis of Parmales, the sister group of diatoms, reveals the evolutionary specialization of diatoms from phago-mixotrophs to photoautotrophs.</title>
        <authorList>
            <person name="Ban H."/>
            <person name="Sato S."/>
            <person name="Yoshikawa S."/>
            <person name="Yamada K."/>
            <person name="Nakamura Y."/>
            <person name="Ichinomiya M."/>
            <person name="Sato N."/>
            <person name="Blanc-Mathieu R."/>
            <person name="Endo H."/>
            <person name="Kuwata A."/>
            <person name="Ogata H."/>
        </authorList>
    </citation>
    <scope>NUCLEOTIDE SEQUENCE [LARGE SCALE GENOMIC DNA]</scope>
</reference>
<feature type="region of interest" description="Disordered" evidence="1">
    <location>
        <begin position="111"/>
        <end position="134"/>
    </location>
</feature>
<protein>
    <submittedName>
        <fullName evidence="2">Uncharacterized protein</fullName>
    </submittedName>
</protein>
<gene>
    <name evidence="2" type="ORF">TeGR_g2469</name>
</gene>
<proteinExistence type="predicted"/>
<accession>A0ABQ6MII9</accession>
<evidence type="ECO:0000256" key="1">
    <source>
        <dbReference type="SAM" id="MobiDB-lite"/>
    </source>
</evidence>
<keyword evidence="3" id="KW-1185">Reference proteome</keyword>